<dbReference type="Pfam" id="PF13377">
    <property type="entry name" value="Peripla_BP_3"/>
    <property type="match status" value="1"/>
</dbReference>
<organism evidence="5 6">
    <name type="scientific">Gracilibacillus dipsosauri</name>
    <dbReference type="NCBI Taxonomy" id="178340"/>
    <lineage>
        <taxon>Bacteria</taxon>
        <taxon>Bacillati</taxon>
        <taxon>Bacillota</taxon>
        <taxon>Bacilli</taxon>
        <taxon>Bacillales</taxon>
        <taxon>Bacillaceae</taxon>
        <taxon>Gracilibacillus</taxon>
    </lineage>
</organism>
<dbReference type="SMART" id="SM00345">
    <property type="entry name" value="HTH_GNTR"/>
    <property type="match status" value="1"/>
</dbReference>
<name>A0A317KWL0_9BACI</name>
<feature type="domain" description="HTH gntR-type" evidence="4">
    <location>
        <begin position="2"/>
        <end position="70"/>
    </location>
</feature>
<dbReference type="Gene3D" id="3.40.50.2300">
    <property type="match status" value="2"/>
</dbReference>
<dbReference type="InterPro" id="IPR036388">
    <property type="entry name" value="WH-like_DNA-bd_sf"/>
</dbReference>
<dbReference type="AlphaFoldDB" id="A0A317KWL0"/>
<evidence type="ECO:0000256" key="3">
    <source>
        <dbReference type="ARBA" id="ARBA00023163"/>
    </source>
</evidence>
<proteinExistence type="predicted"/>
<dbReference type="EMBL" id="QGTD01000011">
    <property type="protein sequence ID" value="PWU67861.1"/>
    <property type="molecule type" value="Genomic_DNA"/>
</dbReference>
<dbReference type="InterPro" id="IPR036390">
    <property type="entry name" value="WH_DNA-bd_sf"/>
</dbReference>
<dbReference type="Pfam" id="PF00392">
    <property type="entry name" value="GntR"/>
    <property type="match status" value="1"/>
</dbReference>
<evidence type="ECO:0000259" key="4">
    <source>
        <dbReference type="PROSITE" id="PS50949"/>
    </source>
</evidence>
<keyword evidence="6" id="KW-1185">Reference proteome</keyword>
<comment type="caution">
    <text evidence="5">The sequence shown here is derived from an EMBL/GenBank/DDBJ whole genome shotgun (WGS) entry which is preliminary data.</text>
</comment>
<dbReference type="SUPFAM" id="SSF46785">
    <property type="entry name" value="Winged helix' DNA-binding domain"/>
    <property type="match status" value="1"/>
</dbReference>
<dbReference type="InterPro" id="IPR028082">
    <property type="entry name" value="Peripla_BP_I"/>
</dbReference>
<reference evidence="5 6" key="1">
    <citation type="submission" date="2018-05" db="EMBL/GenBank/DDBJ databases">
        <title>Genomic analysis of Gracilibacillus dipsosauri DD1 reveals novel features of a salt-tolerant amylase.</title>
        <authorList>
            <person name="Deutch C.E."/>
            <person name="Yang S."/>
        </authorList>
    </citation>
    <scope>NUCLEOTIDE SEQUENCE [LARGE SCALE GENOMIC DNA]</scope>
    <source>
        <strain evidence="5 6">DD1</strain>
    </source>
</reference>
<accession>A0A317KWL0</accession>
<dbReference type="PANTHER" id="PTHR30146">
    <property type="entry name" value="LACI-RELATED TRANSCRIPTIONAL REPRESSOR"/>
    <property type="match status" value="1"/>
</dbReference>
<gene>
    <name evidence="5" type="ORF">DLJ74_12165</name>
</gene>
<dbReference type="OrthoDB" id="9813468at2"/>
<keyword evidence="1" id="KW-0805">Transcription regulation</keyword>
<evidence type="ECO:0000256" key="1">
    <source>
        <dbReference type="ARBA" id="ARBA00023015"/>
    </source>
</evidence>
<dbReference type="Proteomes" id="UP000245624">
    <property type="component" value="Unassembled WGS sequence"/>
</dbReference>
<dbReference type="CDD" id="cd01541">
    <property type="entry name" value="PBP1_AraR"/>
    <property type="match status" value="1"/>
</dbReference>
<evidence type="ECO:0000313" key="6">
    <source>
        <dbReference type="Proteomes" id="UP000245624"/>
    </source>
</evidence>
<dbReference type="PROSITE" id="PS50949">
    <property type="entry name" value="HTH_GNTR"/>
    <property type="match status" value="1"/>
</dbReference>
<dbReference type="SUPFAM" id="SSF53822">
    <property type="entry name" value="Periplasmic binding protein-like I"/>
    <property type="match status" value="1"/>
</dbReference>
<protein>
    <submittedName>
        <fullName evidence="5">GntR family transcriptional regulator</fullName>
    </submittedName>
</protein>
<dbReference type="GO" id="GO:0000976">
    <property type="term" value="F:transcription cis-regulatory region binding"/>
    <property type="evidence" value="ECO:0007669"/>
    <property type="project" value="TreeGrafter"/>
</dbReference>
<evidence type="ECO:0000256" key="2">
    <source>
        <dbReference type="ARBA" id="ARBA00023125"/>
    </source>
</evidence>
<keyword evidence="2" id="KW-0238">DNA-binding</keyword>
<dbReference type="CDD" id="cd07377">
    <property type="entry name" value="WHTH_GntR"/>
    <property type="match status" value="1"/>
</dbReference>
<sequence>MEAKYKKIKRSIKSKILEGLIMPHEKISSESELMRQFNVSRHTVRLALGELVSEGWLYREQGAGTFCTDRTNRDQYQSQENPTKNIAIVTTYISEYIFPSIIRGAEAHLSKEGYHVSIFNTNNKYDQEKQILSKILAGNYDGIIIEPTNSASSNPNLRYYLNLERENIPYVMINASYEELEPVSFMMDDVKGGYLQTKHLIELGHQHIACIYKTDDAQGQKRLKGYIKAHRDLDILLNPKNIITYQTENELSTPIAGLKKLLNNKLDRPTAVVCYNDQLVLRLMDYLREEGLKIPEDLSFVGYDDSLLSAISEVKLTSVIHPKSRLGLDAAKAIISMIKKNDGIRSNRGISKLYEPELQIRQSTIRLNKNLAKVE</sequence>
<keyword evidence="3" id="KW-0804">Transcription</keyword>
<evidence type="ECO:0000313" key="5">
    <source>
        <dbReference type="EMBL" id="PWU67861.1"/>
    </source>
</evidence>
<dbReference type="PANTHER" id="PTHR30146:SF150">
    <property type="entry name" value="ARABINOSE METABOLISM TRANSCRIPTIONAL REPRESSOR"/>
    <property type="match status" value="1"/>
</dbReference>
<dbReference type="InterPro" id="IPR033532">
    <property type="entry name" value="AraR_ligand_bind_dom"/>
</dbReference>
<dbReference type="Gene3D" id="1.10.10.10">
    <property type="entry name" value="Winged helix-like DNA-binding domain superfamily/Winged helix DNA-binding domain"/>
    <property type="match status" value="1"/>
</dbReference>
<dbReference type="InterPro" id="IPR046335">
    <property type="entry name" value="LacI/GalR-like_sensor"/>
</dbReference>
<dbReference type="InterPro" id="IPR000524">
    <property type="entry name" value="Tscrpt_reg_HTH_GntR"/>
</dbReference>
<dbReference type="RefSeq" id="WP_109984673.1">
    <property type="nucleotide sequence ID" value="NZ_QGTD01000011.1"/>
</dbReference>
<dbReference type="GO" id="GO:0003700">
    <property type="term" value="F:DNA-binding transcription factor activity"/>
    <property type="evidence" value="ECO:0007669"/>
    <property type="project" value="InterPro"/>
</dbReference>
<dbReference type="PRINTS" id="PR00035">
    <property type="entry name" value="HTHGNTR"/>
</dbReference>